<feature type="region of interest" description="Disordered" evidence="1">
    <location>
        <begin position="48"/>
        <end position="108"/>
    </location>
</feature>
<evidence type="ECO:0000256" key="1">
    <source>
        <dbReference type="SAM" id="MobiDB-lite"/>
    </source>
</evidence>
<keyword evidence="4" id="KW-1185">Reference proteome</keyword>
<dbReference type="Proteomes" id="UP000183053">
    <property type="component" value="Unassembled WGS sequence"/>
</dbReference>
<gene>
    <name evidence="3" type="ORF">SAMN04489765_1246</name>
</gene>
<feature type="chain" id="PRO_5010223585" evidence="2">
    <location>
        <begin position="38"/>
        <end position="108"/>
    </location>
</feature>
<proteinExistence type="predicted"/>
<feature type="compositionally biased region" description="Basic and acidic residues" evidence="1">
    <location>
        <begin position="93"/>
        <end position="108"/>
    </location>
</feature>
<dbReference type="RefSeq" id="WP_068566693.1">
    <property type="nucleotide sequence ID" value="NZ_FNLF01000002.1"/>
</dbReference>
<evidence type="ECO:0000256" key="2">
    <source>
        <dbReference type="SAM" id="SignalP"/>
    </source>
</evidence>
<accession>A0A1H1CJY3</accession>
<reference evidence="4" key="1">
    <citation type="submission" date="2016-10" db="EMBL/GenBank/DDBJ databases">
        <authorList>
            <person name="Varghese N."/>
            <person name="Submissions S."/>
        </authorList>
    </citation>
    <scope>NUCLEOTIDE SEQUENCE [LARGE SCALE GENOMIC DNA]</scope>
    <source>
        <strain evidence="4">DSM 44142</strain>
    </source>
</reference>
<name>A0A1H1CJY3_9ACTN</name>
<feature type="compositionally biased region" description="Low complexity" evidence="1">
    <location>
        <begin position="80"/>
        <end position="92"/>
    </location>
</feature>
<organism evidence="3 4">
    <name type="scientific">Tsukamurella pulmonis</name>
    <dbReference type="NCBI Taxonomy" id="47312"/>
    <lineage>
        <taxon>Bacteria</taxon>
        <taxon>Bacillati</taxon>
        <taxon>Actinomycetota</taxon>
        <taxon>Actinomycetes</taxon>
        <taxon>Mycobacteriales</taxon>
        <taxon>Tsukamurellaceae</taxon>
        <taxon>Tsukamurella</taxon>
    </lineage>
</organism>
<evidence type="ECO:0000313" key="4">
    <source>
        <dbReference type="Proteomes" id="UP000183053"/>
    </source>
</evidence>
<dbReference type="EMBL" id="FNLF01000002">
    <property type="protein sequence ID" value="SDQ64541.1"/>
    <property type="molecule type" value="Genomic_DNA"/>
</dbReference>
<evidence type="ECO:0000313" key="3">
    <source>
        <dbReference type="EMBL" id="SDQ64541.1"/>
    </source>
</evidence>
<feature type="signal peptide" evidence="2">
    <location>
        <begin position="1"/>
        <end position="37"/>
    </location>
</feature>
<protein>
    <submittedName>
        <fullName evidence="3">Uncharacterized protein</fullName>
    </submittedName>
</protein>
<keyword evidence="2" id="KW-0732">Signal</keyword>
<sequence>MELKRNPIIATLARRFAVTLLLTGTGAAVFAAGPASAQPSDHVVRPAVVQPGGAAGGNHGNVPPAAGLWPGNMNPDARTSSDTGPASAAPSDPADHPREAPGVDSPRF</sequence>
<dbReference type="AlphaFoldDB" id="A0A1H1CJY3"/>